<evidence type="ECO:0000259" key="7">
    <source>
        <dbReference type="SMART" id="SM00829"/>
    </source>
</evidence>
<gene>
    <name evidence="8" type="ORF">D477_003823</name>
</gene>
<dbReference type="SUPFAM" id="SSF51735">
    <property type="entry name" value="NAD(P)-binding Rossmann-fold domains"/>
    <property type="match status" value="1"/>
</dbReference>
<evidence type="ECO:0000313" key="8">
    <source>
        <dbReference type="EMBL" id="EMY35541.1"/>
    </source>
</evidence>
<evidence type="ECO:0000256" key="6">
    <source>
        <dbReference type="RuleBase" id="RU361277"/>
    </source>
</evidence>
<sequence length="355" mass="37542">MTTTATSHIPQTMLASVLTEVGKIDLEQVPVPALEPDQVLVKVEAVGVCGSDTHFYRTGHIGDLVVEGPIILGHESAGTIVEVGSAVERARIGARVSIEPQRPCRVCKHCKEGEYNLCVDMAFYGAYPVDGVFSEYAIIQDDFAYEVPDSMTFEEAALVEPVSVAVHACRRAGITAGDKVLIAGAGPIGVIMAQVAQAFGATEVVVSDPVARRREFVLGLGATAAVDPLSGGLNEYELHFDSFIDASGNAAAIVGGIVTLRRHGRIVLVGMGNDELTLPISVVQNRELELTGTYRYANTWPVAIDLVASGRVQVSPLVTGRLGLDKVEEGLLKVETDPTSMKTVITPSLTSDSGS</sequence>
<dbReference type="Proteomes" id="UP000010729">
    <property type="component" value="Unassembled WGS sequence"/>
</dbReference>
<organism evidence="8 9">
    <name type="scientific">Arthrobacter crystallopoietes BAB-32</name>
    <dbReference type="NCBI Taxonomy" id="1246476"/>
    <lineage>
        <taxon>Bacteria</taxon>
        <taxon>Bacillati</taxon>
        <taxon>Actinomycetota</taxon>
        <taxon>Actinomycetes</taxon>
        <taxon>Micrococcales</taxon>
        <taxon>Micrococcaceae</taxon>
        <taxon>Crystallibacter</taxon>
    </lineage>
</organism>
<dbReference type="PANTHER" id="PTHR43161">
    <property type="entry name" value="SORBITOL DEHYDROGENASE"/>
    <property type="match status" value="1"/>
</dbReference>
<dbReference type="SMART" id="SM00829">
    <property type="entry name" value="PKS_ER"/>
    <property type="match status" value="1"/>
</dbReference>
<dbReference type="PANTHER" id="PTHR43161:SF9">
    <property type="entry name" value="SORBITOL DEHYDROGENASE"/>
    <property type="match status" value="1"/>
</dbReference>
<accession>N1UYR9</accession>
<dbReference type="GO" id="GO:0008270">
    <property type="term" value="F:zinc ion binding"/>
    <property type="evidence" value="ECO:0007669"/>
    <property type="project" value="InterPro"/>
</dbReference>
<evidence type="ECO:0000256" key="1">
    <source>
        <dbReference type="ARBA" id="ARBA00001947"/>
    </source>
</evidence>
<dbReference type="InterPro" id="IPR011032">
    <property type="entry name" value="GroES-like_sf"/>
</dbReference>
<evidence type="ECO:0000256" key="4">
    <source>
        <dbReference type="ARBA" id="ARBA00022833"/>
    </source>
</evidence>
<proteinExistence type="inferred from homology"/>
<dbReference type="InterPro" id="IPR013149">
    <property type="entry name" value="ADH-like_C"/>
</dbReference>
<dbReference type="Pfam" id="PF00107">
    <property type="entry name" value="ADH_zinc_N"/>
    <property type="match status" value="1"/>
</dbReference>
<dbReference type="SUPFAM" id="SSF50129">
    <property type="entry name" value="GroES-like"/>
    <property type="match status" value="1"/>
</dbReference>
<evidence type="ECO:0000313" key="9">
    <source>
        <dbReference type="Proteomes" id="UP000010729"/>
    </source>
</evidence>
<dbReference type="CDD" id="cd05285">
    <property type="entry name" value="sorbitol_DH"/>
    <property type="match status" value="1"/>
</dbReference>
<evidence type="ECO:0000256" key="3">
    <source>
        <dbReference type="ARBA" id="ARBA00022723"/>
    </source>
</evidence>
<dbReference type="RefSeq" id="WP_005267412.1">
    <property type="nucleotide sequence ID" value="NZ_ANPE02000070.1"/>
</dbReference>
<name>N1UYR9_9MICC</name>
<dbReference type="InterPro" id="IPR036291">
    <property type="entry name" value="NAD(P)-bd_dom_sf"/>
</dbReference>
<dbReference type="InterPro" id="IPR002328">
    <property type="entry name" value="ADH_Zn_CS"/>
</dbReference>
<feature type="domain" description="Enoyl reductase (ER)" evidence="7">
    <location>
        <begin position="19"/>
        <end position="345"/>
    </location>
</feature>
<comment type="cofactor">
    <cofactor evidence="1 6">
        <name>Zn(2+)</name>
        <dbReference type="ChEBI" id="CHEBI:29105"/>
    </cofactor>
</comment>
<dbReference type="Gene3D" id="3.40.50.720">
    <property type="entry name" value="NAD(P)-binding Rossmann-like Domain"/>
    <property type="match status" value="1"/>
</dbReference>
<evidence type="ECO:0000256" key="5">
    <source>
        <dbReference type="ARBA" id="ARBA00023002"/>
    </source>
</evidence>
<dbReference type="GO" id="GO:0016616">
    <property type="term" value="F:oxidoreductase activity, acting on the CH-OH group of donors, NAD or NADP as acceptor"/>
    <property type="evidence" value="ECO:0007669"/>
    <property type="project" value="InterPro"/>
</dbReference>
<dbReference type="InterPro" id="IPR020843">
    <property type="entry name" value="ER"/>
</dbReference>
<dbReference type="Pfam" id="PF08240">
    <property type="entry name" value="ADH_N"/>
    <property type="match status" value="1"/>
</dbReference>
<dbReference type="Gene3D" id="3.90.180.10">
    <property type="entry name" value="Medium-chain alcohol dehydrogenases, catalytic domain"/>
    <property type="match status" value="1"/>
</dbReference>
<comment type="caution">
    <text evidence="8">The sequence shown here is derived from an EMBL/GenBank/DDBJ whole genome shotgun (WGS) entry which is preliminary data.</text>
</comment>
<dbReference type="PROSITE" id="PS00059">
    <property type="entry name" value="ADH_ZINC"/>
    <property type="match status" value="1"/>
</dbReference>
<keyword evidence="3 6" id="KW-0479">Metal-binding</keyword>
<keyword evidence="5" id="KW-0560">Oxidoreductase</keyword>
<keyword evidence="9" id="KW-1185">Reference proteome</keyword>
<dbReference type="InterPro" id="IPR045306">
    <property type="entry name" value="SDH-like"/>
</dbReference>
<evidence type="ECO:0000256" key="2">
    <source>
        <dbReference type="ARBA" id="ARBA00008072"/>
    </source>
</evidence>
<protein>
    <submittedName>
        <fullName evidence="8">Alcohol dehydrogenase GroES-like protein</fullName>
    </submittedName>
</protein>
<dbReference type="AlphaFoldDB" id="N1UYR9"/>
<comment type="similarity">
    <text evidence="2 6">Belongs to the zinc-containing alcohol dehydrogenase family.</text>
</comment>
<keyword evidence="4 6" id="KW-0862">Zinc</keyword>
<dbReference type="EMBL" id="ANPE02000070">
    <property type="protein sequence ID" value="EMY35541.1"/>
    <property type="molecule type" value="Genomic_DNA"/>
</dbReference>
<dbReference type="InterPro" id="IPR013154">
    <property type="entry name" value="ADH-like_N"/>
</dbReference>
<reference evidence="8 9" key="1">
    <citation type="journal article" date="2013" name="Genome Announc.">
        <title>Draft Genome Sequence of Arthrobacter crystallopoietes Strain BAB-32, Revealing Genes for Bioremediation.</title>
        <authorList>
            <person name="Joshi M.N."/>
            <person name="Pandit A.S."/>
            <person name="Sharma A."/>
            <person name="Pandya R.V."/>
            <person name="Desai S.M."/>
            <person name="Saxena A.K."/>
            <person name="Bagatharia S.B."/>
        </authorList>
    </citation>
    <scope>NUCLEOTIDE SEQUENCE [LARGE SCALE GENOMIC DNA]</scope>
    <source>
        <strain evidence="8 9">BAB-32</strain>
    </source>
</reference>